<dbReference type="Pfam" id="PF14062">
    <property type="entry name" value="DUF4253"/>
    <property type="match status" value="1"/>
</dbReference>
<dbReference type="RefSeq" id="WP_116708052.1">
    <property type="nucleotide sequence ID" value="NZ_QEKW01000004.1"/>
</dbReference>
<feature type="domain" description="DUF4253" evidence="2">
    <location>
        <begin position="132"/>
        <end position="245"/>
    </location>
</feature>
<protein>
    <submittedName>
        <fullName evidence="3">Uncharacterized protein DUF4253</fullName>
    </submittedName>
</protein>
<evidence type="ECO:0000313" key="3">
    <source>
        <dbReference type="EMBL" id="PVZ11047.1"/>
    </source>
</evidence>
<evidence type="ECO:0000259" key="2">
    <source>
        <dbReference type="Pfam" id="PF14062"/>
    </source>
</evidence>
<evidence type="ECO:0000256" key="1">
    <source>
        <dbReference type="SAM" id="MobiDB-lite"/>
    </source>
</evidence>
<organism evidence="3 4">
    <name type="scientific">Actinomycetospora cinnamomea</name>
    <dbReference type="NCBI Taxonomy" id="663609"/>
    <lineage>
        <taxon>Bacteria</taxon>
        <taxon>Bacillati</taxon>
        <taxon>Actinomycetota</taxon>
        <taxon>Actinomycetes</taxon>
        <taxon>Pseudonocardiales</taxon>
        <taxon>Pseudonocardiaceae</taxon>
        <taxon>Actinomycetospora</taxon>
    </lineage>
</organism>
<dbReference type="AlphaFoldDB" id="A0A2U1FFW0"/>
<sequence length="245" mass="27144">MTTSDISASTSASDAVERVPGAGPDTYRGLLRDARTAGRTPIWLDPQGDNRIGLLPVPDDPLAEIRAHDPYRVLAEWWPGPCPAGCACLEPFTGELPELARAGGPDRSTSRRTIQEATAMADDVVTYATGNLGVVRSTRPADVPTLVGWGGACNYDHQDNVRISAVLRSWEERFGAVLTVMARDTLLLSVAYPPRTFREAEQVATEHFAFCPDQHDPQDMEGTVYTPRSYGRTIRNARWWRFWWD</sequence>
<reference evidence="3 4" key="1">
    <citation type="submission" date="2018-04" db="EMBL/GenBank/DDBJ databases">
        <title>Genomic Encyclopedia of Type Strains, Phase IV (KMG-IV): sequencing the most valuable type-strain genomes for metagenomic binning, comparative biology and taxonomic classification.</title>
        <authorList>
            <person name="Goeker M."/>
        </authorList>
    </citation>
    <scope>NUCLEOTIDE SEQUENCE [LARGE SCALE GENOMIC DNA]</scope>
    <source>
        <strain evidence="3 4">DSM 45771</strain>
    </source>
</reference>
<dbReference type="Proteomes" id="UP000245639">
    <property type="component" value="Unassembled WGS sequence"/>
</dbReference>
<feature type="compositionally biased region" description="Low complexity" evidence="1">
    <location>
        <begin position="1"/>
        <end position="14"/>
    </location>
</feature>
<dbReference type="InterPro" id="IPR025349">
    <property type="entry name" value="DUF4253"/>
</dbReference>
<gene>
    <name evidence="3" type="ORF">C8D89_104261</name>
</gene>
<comment type="caution">
    <text evidence="3">The sequence shown here is derived from an EMBL/GenBank/DDBJ whole genome shotgun (WGS) entry which is preliminary data.</text>
</comment>
<evidence type="ECO:0000313" key="4">
    <source>
        <dbReference type="Proteomes" id="UP000245639"/>
    </source>
</evidence>
<keyword evidence="4" id="KW-1185">Reference proteome</keyword>
<name>A0A2U1FFW0_9PSEU</name>
<accession>A0A2U1FFW0</accession>
<dbReference type="OrthoDB" id="7839592at2"/>
<proteinExistence type="predicted"/>
<dbReference type="EMBL" id="QEKW01000004">
    <property type="protein sequence ID" value="PVZ11047.1"/>
    <property type="molecule type" value="Genomic_DNA"/>
</dbReference>
<feature type="region of interest" description="Disordered" evidence="1">
    <location>
        <begin position="1"/>
        <end position="28"/>
    </location>
</feature>